<dbReference type="Pfam" id="PF02543">
    <property type="entry name" value="Carbam_trans_N"/>
    <property type="match status" value="1"/>
</dbReference>
<gene>
    <name evidence="4" type="ORF">TSA1_37240</name>
</gene>
<evidence type="ECO:0000313" key="4">
    <source>
        <dbReference type="EMBL" id="PIT05752.1"/>
    </source>
</evidence>
<dbReference type="InterPro" id="IPR003696">
    <property type="entry name" value="Carbtransf_dom"/>
</dbReference>
<feature type="domain" description="Carbamoyltransferase C-terminal" evidence="3">
    <location>
        <begin position="389"/>
        <end position="558"/>
    </location>
</feature>
<dbReference type="PANTHER" id="PTHR34847">
    <property type="entry name" value="NODULATION PROTEIN U"/>
    <property type="match status" value="1"/>
</dbReference>
<comment type="similarity">
    <text evidence="1">Belongs to the NodU/CmcH family.</text>
</comment>
<name>A0A2M6UM93_9BRAD</name>
<dbReference type="PANTHER" id="PTHR34847:SF1">
    <property type="entry name" value="NODULATION PROTEIN U"/>
    <property type="match status" value="1"/>
</dbReference>
<protein>
    <recommendedName>
        <fullName evidence="6">Carbamoyltransferase</fullName>
    </recommendedName>
</protein>
<dbReference type="EMBL" id="LFJC01000003">
    <property type="protein sequence ID" value="PIT05752.1"/>
    <property type="molecule type" value="Genomic_DNA"/>
</dbReference>
<evidence type="ECO:0000256" key="1">
    <source>
        <dbReference type="ARBA" id="ARBA00006129"/>
    </source>
</evidence>
<keyword evidence="5" id="KW-1185">Reference proteome</keyword>
<dbReference type="RefSeq" id="WP_100180863.1">
    <property type="nucleotide sequence ID" value="NZ_LFJC01000003.1"/>
</dbReference>
<evidence type="ECO:0000313" key="5">
    <source>
        <dbReference type="Proteomes" id="UP000228930"/>
    </source>
</evidence>
<proteinExistence type="inferred from homology"/>
<dbReference type="InterPro" id="IPR031730">
    <property type="entry name" value="Carbam_trans_C"/>
</dbReference>
<dbReference type="Pfam" id="PF16861">
    <property type="entry name" value="Carbam_trans_C"/>
    <property type="match status" value="1"/>
</dbReference>
<feature type="domain" description="Carbamoyltransferase" evidence="2">
    <location>
        <begin position="91"/>
        <end position="326"/>
    </location>
</feature>
<dbReference type="SUPFAM" id="SSF53067">
    <property type="entry name" value="Actin-like ATPase domain"/>
    <property type="match status" value="1"/>
</dbReference>
<dbReference type="InterPro" id="IPR038152">
    <property type="entry name" value="Carbam_trans_C_sf"/>
</dbReference>
<dbReference type="GO" id="GO:0003824">
    <property type="term" value="F:catalytic activity"/>
    <property type="evidence" value="ECO:0007669"/>
    <property type="project" value="InterPro"/>
</dbReference>
<dbReference type="InterPro" id="IPR043129">
    <property type="entry name" value="ATPase_NBD"/>
</dbReference>
<dbReference type="Proteomes" id="UP000228930">
    <property type="component" value="Unassembled WGS sequence"/>
</dbReference>
<evidence type="ECO:0000259" key="2">
    <source>
        <dbReference type="Pfam" id="PF02543"/>
    </source>
</evidence>
<comment type="caution">
    <text evidence="4">The sequence shown here is derived from an EMBL/GenBank/DDBJ whole genome shotgun (WGS) entry which is preliminary data.</text>
</comment>
<evidence type="ECO:0000259" key="3">
    <source>
        <dbReference type="Pfam" id="PF16861"/>
    </source>
</evidence>
<organism evidence="4 5">
    <name type="scientific">Bradyrhizobium nitroreducens</name>
    <dbReference type="NCBI Taxonomy" id="709803"/>
    <lineage>
        <taxon>Bacteria</taxon>
        <taxon>Pseudomonadati</taxon>
        <taxon>Pseudomonadota</taxon>
        <taxon>Alphaproteobacteria</taxon>
        <taxon>Hyphomicrobiales</taxon>
        <taxon>Nitrobacteraceae</taxon>
        <taxon>Bradyrhizobium</taxon>
    </lineage>
</organism>
<dbReference type="InterPro" id="IPR051338">
    <property type="entry name" value="NodU/CmcH_Carbamoyltrnsfr"/>
</dbReference>
<sequence>MSRKQGIWRLGLGGSDHDFSAALAHDCDIKVAIEQERITRVKNGLSVWYREPMAPAIDYCLRAEGLKFEDVDAIVASDTIPARSRAAFGGKSLQLFSHHLCHAASAYMMMPPDSTAAVLVYDGYGSIVENGNQADGRSRRETISFHVFGPEGAQTLGTTTGYGYLEQDDFPIGISNSVGMLYEIATCVLGYGPMDSGKTMGLAAYGRPDHAGVLQDFVTFGDDMSDCFRCPTDSDEIVECMERILVLGKGSFSARADLAASIQAVTENALLHCVSLLAPMEADYIAISGGCGLNTVANAKLVTSLAGARDVFIPPHCGDAGLGLGALWLAASSERNGRAPSFTFQSERIAPAIARPGRIYGDEEVVRAAQQYYPRLVIDPSVSTPDDLAQILAKGDIVGILNGRSEIGPRALGGRSLLADPRNVQTRERINRSIKGREPFRPLAPLVLASEYDNYFHDSACADAYMLKVARARERCLREAPAALHIDGTARVQTVDREGDPFLIAILAAFGALTNVPILLNTSFNRRGEPIVETPEDAIDVFLGVDLDGLYMNGKYFRKPLA</sequence>
<accession>A0A2M6UM93</accession>
<dbReference type="AlphaFoldDB" id="A0A2M6UM93"/>
<reference evidence="4 5" key="1">
    <citation type="submission" date="2015-06" db="EMBL/GenBank/DDBJ databases">
        <title>Comparative genome analysis of nirS-carrying Bradyrhizobium sp. strains.</title>
        <authorList>
            <person name="Ishii S."/>
            <person name="Jang J."/>
            <person name="Nishizawa T."/>
            <person name="Senoo K."/>
        </authorList>
    </citation>
    <scope>NUCLEOTIDE SEQUENCE [LARGE SCALE GENOMIC DNA]</scope>
    <source>
        <strain evidence="4 5">TSA1</strain>
    </source>
</reference>
<dbReference type="Gene3D" id="3.30.420.40">
    <property type="match status" value="1"/>
</dbReference>
<evidence type="ECO:0008006" key="6">
    <source>
        <dbReference type="Google" id="ProtNLM"/>
    </source>
</evidence>
<dbReference type="Gene3D" id="3.90.870.20">
    <property type="entry name" value="Carbamoyltransferase, C-terminal domain"/>
    <property type="match status" value="1"/>
</dbReference>